<keyword evidence="2 7" id="KW-0808">Transferase</keyword>
<accession>A0ABW6IJ59</accession>
<dbReference type="InterPro" id="IPR002173">
    <property type="entry name" value="Carboh/pur_kinase_PfkB_CS"/>
</dbReference>
<evidence type="ECO:0000256" key="3">
    <source>
        <dbReference type="ARBA" id="ARBA00022741"/>
    </source>
</evidence>
<dbReference type="PRINTS" id="PR00990">
    <property type="entry name" value="RIBOKINASE"/>
</dbReference>
<dbReference type="SUPFAM" id="SSF53613">
    <property type="entry name" value="Ribokinase-like"/>
    <property type="match status" value="1"/>
</dbReference>
<evidence type="ECO:0000256" key="5">
    <source>
        <dbReference type="ARBA" id="ARBA00022840"/>
    </source>
</evidence>
<evidence type="ECO:0000256" key="2">
    <source>
        <dbReference type="ARBA" id="ARBA00022679"/>
    </source>
</evidence>
<sequence length="327" mass="34968">MSDSRVICLGEALIDCLADQLGVPLSAVTSWTPYPGGAPANVACALAKLGTPVRLVGCVGSDQWGEALLSLLQSRKVDCTYLQHHDQAPTRQVYVLRDQQGSPTFAGFSQPDPTQFADAQLAVDRLNAALFQDAQFLVAGTLGLAYDKTGESIRWAVDYAQTHAIKVVIDVNWRPMFWPQPEIAPATIRQILPAVDFLKLSSDEADWLFDTQEPAAIAQQLDNLQGVLITAGAMGCRYWLAGHTDQFSAFAVDSEDATGAGDAFLAGFLHKLRQGGMAQLEDAIAAQSLIAYASAVAALTTTRPGAIAAQPSAQEVEAFLYLQQSLA</sequence>
<name>A0ABW6IJ59_9CYAN</name>
<dbReference type="Pfam" id="PF00294">
    <property type="entry name" value="PfkB"/>
    <property type="match status" value="1"/>
</dbReference>
<keyword evidence="3" id="KW-0547">Nucleotide-binding</keyword>
<evidence type="ECO:0000256" key="4">
    <source>
        <dbReference type="ARBA" id="ARBA00022777"/>
    </source>
</evidence>
<dbReference type="CDD" id="cd01167">
    <property type="entry name" value="bac_FRK"/>
    <property type="match status" value="1"/>
</dbReference>
<dbReference type="PANTHER" id="PTHR43085:SF1">
    <property type="entry name" value="PSEUDOURIDINE KINASE-RELATED"/>
    <property type="match status" value="1"/>
</dbReference>
<dbReference type="PANTHER" id="PTHR43085">
    <property type="entry name" value="HEXOKINASE FAMILY MEMBER"/>
    <property type="match status" value="1"/>
</dbReference>
<dbReference type="PROSITE" id="PS00583">
    <property type="entry name" value="PFKB_KINASES_1"/>
    <property type="match status" value="1"/>
</dbReference>
<dbReference type="Gene3D" id="3.40.1190.20">
    <property type="match status" value="1"/>
</dbReference>
<keyword evidence="8" id="KW-1185">Reference proteome</keyword>
<dbReference type="InterPro" id="IPR029056">
    <property type="entry name" value="Ribokinase-like"/>
</dbReference>
<dbReference type="InterPro" id="IPR011611">
    <property type="entry name" value="PfkB_dom"/>
</dbReference>
<comment type="caution">
    <text evidence="7">The sequence shown here is derived from an EMBL/GenBank/DDBJ whole genome shotgun (WGS) entry which is preliminary data.</text>
</comment>
<proteinExistence type="inferred from homology"/>
<gene>
    <name evidence="7" type="ORF">ACFVKH_18315</name>
</gene>
<keyword evidence="4 7" id="KW-0418">Kinase</keyword>
<evidence type="ECO:0000259" key="6">
    <source>
        <dbReference type="Pfam" id="PF00294"/>
    </source>
</evidence>
<dbReference type="EMBL" id="JBHZOL010000102">
    <property type="protein sequence ID" value="MFE4108241.1"/>
    <property type="molecule type" value="Genomic_DNA"/>
</dbReference>
<keyword evidence="5" id="KW-0067">ATP-binding</keyword>
<dbReference type="EC" id="2.7.1.-" evidence="7"/>
<organism evidence="7 8">
    <name type="scientific">Almyronema epifaneia S1</name>
    <dbReference type="NCBI Taxonomy" id="2991925"/>
    <lineage>
        <taxon>Bacteria</taxon>
        <taxon>Bacillati</taxon>
        <taxon>Cyanobacteriota</taxon>
        <taxon>Cyanophyceae</taxon>
        <taxon>Nodosilineales</taxon>
        <taxon>Nodosilineaceae</taxon>
        <taxon>Almyronema</taxon>
        <taxon>Almyronema epifaneia</taxon>
    </lineage>
</organism>
<comment type="similarity">
    <text evidence="1">Belongs to the carbohydrate kinase PfkB family.</text>
</comment>
<dbReference type="Proteomes" id="UP001600165">
    <property type="component" value="Unassembled WGS sequence"/>
</dbReference>
<feature type="domain" description="Carbohydrate kinase PfkB" evidence="6">
    <location>
        <begin position="5"/>
        <end position="311"/>
    </location>
</feature>
<evidence type="ECO:0000313" key="7">
    <source>
        <dbReference type="EMBL" id="MFE4108241.1"/>
    </source>
</evidence>
<dbReference type="InterPro" id="IPR002139">
    <property type="entry name" value="Ribo/fructo_kinase"/>
</dbReference>
<dbReference type="InterPro" id="IPR050306">
    <property type="entry name" value="PfkB_Carbo_kinase"/>
</dbReference>
<reference evidence="7 8" key="1">
    <citation type="submission" date="2024-10" db="EMBL/GenBank/DDBJ databases">
        <authorList>
            <person name="Ratan Roy A."/>
            <person name="Morales Sandoval P.H."/>
            <person name="De Los Santos Villalobos S."/>
            <person name="Chakraborty S."/>
            <person name="Mukherjee J."/>
        </authorList>
    </citation>
    <scope>NUCLEOTIDE SEQUENCE [LARGE SCALE GENOMIC DNA]</scope>
    <source>
        <strain evidence="7 8">S1</strain>
    </source>
</reference>
<dbReference type="RefSeq" id="WP_377967769.1">
    <property type="nucleotide sequence ID" value="NZ_JBHZOL010000102.1"/>
</dbReference>
<protein>
    <submittedName>
        <fullName evidence="7">Carbohydrate kinase</fullName>
        <ecNumber evidence="7">2.7.1.-</ecNumber>
    </submittedName>
</protein>
<dbReference type="GO" id="GO:0016301">
    <property type="term" value="F:kinase activity"/>
    <property type="evidence" value="ECO:0007669"/>
    <property type="project" value="UniProtKB-KW"/>
</dbReference>
<evidence type="ECO:0000256" key="1">
    <source>
        <dbReference type="ARBA" id="ARBA00010688"/>
    </source>
</evidence>
<evidence type="ECO:0000313" key="8">
    <source>
        <dbReference type="Proteomes" id="UP001600165"/>
    </source>
</evidence>